<dbReference type="PANTHER" id="PTHR38767">
    <property type="entry name" value="DNA POLYMERASE III SUBUNIT CHI"/>
    <property type="match status" value="1"/>
</dbReference>
<dbReference type="GO" id="GO:0032298">
    <property type="term" value="P:positive regulation of DNA-templated DNA replication initiation"/>
    <property type="evidence" value="ECO:0007669"/>
    <property type="project" value="TreeGrafter"/>
</dbReference>
<sequence length="160" mass="17645">MQCDLPRSGSAPGDHGTAAGPMMPRVDFYILALEGTEAREHFCCRLATRAWREGHTVQVRVADEAAAERLDNALWTFDEASFIPHGRESLDGDNPIVISPAPAPGDLMINLTDALPDDWTTCTRIAEIISAEEPIRQTGRARYRDYQQAGATPQTHRIES</sequence>
<dbReference type="InterPro" id="IPR036768">
    <property type="entry name" value="PolIII_chi_sf"/>
</dbReference>
<dbReference type="InterPro" id="IPR007459">
    <property type="entry name" value="DNA_pol3_chi"/>
</dbReference>
<proteinExistence type="predicted"/>
<dbReference type="EMBL" id="VIFK01000002">
    <property type="protein sequence ID" value="TQF00941.1"/>
    <property type="molecule type" value="Genomic_DNA"/>
</dbReference>
<protein>
    <submittedName>
        <fullName evidence="1">DNA polymerase III subunit chi</fullName>
    </submittedName>
</protein>
<gene>
    <name evidence="1" type="ORF">FKY71_00760</name>
</gene>
<reference evidence="1 2" key="1">
    <citation type="submission" date="2019-06" db="EMBL/GenBank/DDBJ databases">
        <title>Metagenome assembled Genome of Spiribacter salinus SL48-SHIP from the microbial mat of Salt Lake 48 (Novosibirsk region, Russia).</title>
        <authorList>
            <person name="Shipova A."/>
            <person name="Rozanov A.S."/>
            <person name="Bryanskaya A.V."/>
            <person name="Peltek S.E."/>
        </authorList>
    </citation>
    <scope>NUCLEOTIDE SEQUENCE [LARGE SCALE GENOMIC DNA]</scope>
    <source>
        <strain evidence="1">SL48-SHIP-2</strain>
    </source>
</reference>
<evidence type="ECO:0000313" key="1">
    <source>
        <dbReference type="EMBL" id="TQF00941.1"/>
    </source>
</evidence>
<dbReference type="SUPFAM" id="SSF102400">
    <property type="entry name" value="DNA polymerase III chi subunit"/>
    <property type="match status" value="1"/>
</dbReference>
<accession>A0A540VW06</accession>
<dbReference type="Proteomes" id="UP000315400">
    <property type="component" value="Unassembled WGS sequence"/>
</dbReference>
<organism evidence="1 2">
    <name type="scientific">Spiribacter salinus</name>
    <dbReference type="NCBI Taxonomy" id="1335746"/>
    <lineage>
        <taxon>Bacteria</taxon>
        <taxon>Pseudomonadati</taxon>
        <taxon>Pseudomonadota</taxon>
        <taxon>Gammaproteobacteria</taxon>
        <taxon>Chromatiales</taxon>
        <taxon>Ectothiorhodospiraceae</taxon>
        <taxon>Spiribacter</taxon>
    </lineage>
</organism>
<dbReference type="AlphaFoldDB" id="A0A540VW06"/>
<dbReference type="GO" id="GO:0003887">
    <property type="term" value="F:DNA-directed DNA polymerase activity"/>
    <property type="evidence" value="ECO:0007669"/>
    <property type="project" value="InterPro"/>
</dbReference>
<dbReference type="Pfam" id="PF04364">
    <property type="entry name" value="DNA_pol3_chi"/>
    <property type="match status" value="1"/>
</dbReference>
<dbReference type="PANTHER" id="PTHR38767:SF1">
    <property type="entry name" value="DNA POLYMERASE III SUBUNIT CHI"/>
    <property type="match status" value="1"/>
</dbReference>
<comment type="caution">
    <text evidence="1">The sequence shown here is derived from an EMBL/GenBank/DDBJ whole genome shotgun (WGS) entry which is preliminary data.</text>
</comment>
<name>A0A540VW06_9GAMM</name>
<dbReference type="STRING" id="1260251.SPISAL_02635"/>
<dbReference type="GO" id="GO:0003677">
    <property type="term" value="F:DNA binding"/>
    <property type="evidence" value="ECO:0007669"/>
    <property type="project" value="InterPro"/>
</dbReference>
<evidence type="ECO:0000313" key="2">
    <source>
        <dbReference type="Proteomes" id="UP000315400"/>
    </source>
</evidence>
<dbReference type="GO" id="GO:0006260">
    <property type="term" value="P:DNA replication"/>
    <property type="evidence" value="ECO:0007669"/>
    <property type="project" value="InterPro"/>
</dbReference>
<dbReference type="Gene3D" id="3.40.50.10110">
    <property type="entry name" value="DNA polymerase III subunit chi"/>
    <property type="match status" value="1"/>
</dbReference>